<dbReference type="InterPro" id="IPR028307">
    <property type="entry name" value="Lin-54_fam"/>
</dbReference>
<accession>A0A1R2D1M1</accession>
<evidence type="ECO:0000256" key="3">
    <source>
        <dbReference type="ARBA" id="ARBA00023242"/>
    </source>
</evidence>
<keyword evidence="3" id="KW-0539">Nucleus</keyword>
<dbReference type="InterPro" id="IPR033467">
    <property type="entry name" value="Tesmin/TSO1-like_CXC"/>
</dbReference>
<feature type="domain" description="CRC" evidence="4">
    <location>
        <begin position="14"/>
        <end position="134"/>
    </location>
</feature>
<comment type="subcellular location">
    <subcellularLocation>
        <location evidence="1">Nucleus</location>
    </subcellularLocation>
</comment>
<dbReference type="InterPro" id="IPR005172">
    <property type="entry name" value="CRC"/>
</dbReference>
<dbReference type="Proteomes" id="UP000187209">
    <property type="component" value="Unassembled WGS sequence"/>
</dbReference>
<dbReference type="GO" id="GO:0006355">
    <property type="term" value="P:regulation of DNA-templated transcription"/>
    <property type="evidence" value="ECO:0007669"/>
    <property type="project" value="TreeGrafter"/>
</dbReference>
<dbReference type="SMART" id="SM01114">
    <property type="entry name" value="CXC"/>
    <property type="match status" value="2"/>
</dbReference>
<dbReference type="AlphaFoldDB" id="A0A1R2D1M1"/>
<protein>
    <recommendedName>
        <fullName evidence="4">CRC domain-containing protein</fullName>
    </recommendedName>
</protein>
<comment type="similarity">
    <text evidence="2">Belongs to the lin-54 family.</text>
</comment>
<keyword evidence="6" id="KW-1185">Reference proteome</keyword>
<comment type="caution">
    <text evidence="5">The sequence shown here is derived from an EMBL/GenBank/DDBJ whole genome shotgun (WGS) entry which is preliminary data.</text>
</comment>
<dbReference type="OrthoDB" id="6283463at2759"/>
<dbReference type="GO" id="GO:0005634">
    <property type="term" value="C:nucleus"/>
    <property type="evidence" value="ECO:0007669"/>
    <property type="project" value="UniProtKB-SubCell"/>
</dbReference>
<gene>
    <name evidence="5" type="ORF">SteCoe_1521</name>
</gene>
<evidence type="ECO:0000313" key="6">
    <source>
        <dbReference type="Proteomes" id="UP000187209"/>
    </source>
</evidence>
<name>A0A1R2D1M1_9CILI</name>
<reference evidence="5 6" key="1">
    <citation type="submission" date="2016-11" db="EMBL/GenBank/DDBJ databases">
        <title>The macronuclear genome of Stentor coeruleus: a giant cell with tiny introns.</title>
        <authorList>
            <person name="Slabodnick M."/>
            <person name="Ruby J.G."/>
            <person name="Reiff S.B."/>
            <person name="Swart E.C."/>
            <person name="Gosai S."/>
            <person name="Prabakaran S."/>
            <person name="Witkowska E."/>
            <person name="Larue G.E."/>
            <person name="Fisher S."/>
            <person name="Freeman R.M."/>
            <person name="Gunawardena J."/>
            <person name="Chu W."/>
            <person name="Stover N.A."/>
            <person name="Gregory B.D."/>
            <person name="Nowacki M."/>
            <person name="Derisi J."/>
            <person name="Roy S.W."/>
            <person name="Marshall W.F."/>
            <person name="Sood P."/>
        </authorList>
    </citation>
    <scope>NUCLEOTIDE SEQUENCE [LARGE SCALE GENOMIC DNA]</scope>
    <source>
        <strain evidence="5">WM001</strain>
    </source>
</reference>
<dbReference type="PROSITE" id="PS51634">
    <property type="entry name" value="CRC"/>
    <property type="match status" value="1"/>
</dbReference>
<dbReference type="Pfam" id="PF03638">
    <property type="entry name" value="TCR"/>
    <property type="match status" value="2"/>
</dbReference>
<sequence length="208" mass="23832">MENLSNQNTILPKGTRVCNCKYSKCLKLYCECFAAGEYCIDCNCNNCCNKPEEEDLRLKKIQTILERDPQAFRPKIPVDPETSKSKAAPHFKGCNCKRTKCVKKYCECYNAGIPCGINCKCSHWYDLLSKNTSDNYSKQPPYIPPLNEYFKFLAEPLIKKKDSEEDIKSDEGSTFSEEIAMKGQECISFEKFEETLYGRLVCLLNNLS</sequence>
<organism evidence="5 6">
    <name type="scientific">Stentor coeruleus</name>
    <dbReference type="NCBI Taxonomy" id="5963"/>
    <lineage>
        <taxon>Eukaryota</taxon>
        <taxon>Sar</taxon>
        <taxon>Alveolata</taxon>
        <taxon>Ciliophora</taxon>
        <taxon>Postciliodesmatophora</taxon>
        <taxon>Heterotrichea</taxon>
        <taxon>Heterotrichida</taxon>
        <taxon>Stentoridae</taxon>
        <taxon>Stentor</taxon>
    </lineage>
</organism>
<evidence type="ECO:0000259" key="4">
    <source>
        <dbReference type="PROSITE" id="PS51634"/>
    </source>
</evidence>
<evidence type="ECO:0000313" key="5">
    <source>
        <dbReference type="EMBL" id="OMJ95148.1"/>
    </source>
</evidence>
<dbReference type="EMBL" id="MPUH01000016">
    <property type="protein sequence ID" value="OMJ95148.1"/>
    <property type="molecule type" value="Genomic_DNA"/>
</dbReference>
<proteinExistence type="inferred from homology"/>
<dbReference type="PANTHER" id="PTHR12446">
    <property type="entry name" value="TESMIN/TSO1-RELATED"/>
    <property type="match status" value="1"/>
</dbReference>
<evidence type="ECO:0000256" key="2">
    <source>
        <dbReference type="ARBA" id="ARBA00007267"/>
    </source>
</evidence>
<dbReference type="PANTHER" id="PTHR12446:SF34">
    <property type="entry name" value="PROTEIN LIN-54 HOMOLOG"/>
    <property type="match status" value="1"/>
</dbReference>
<evidence type="ECO:0000256" key="1">
    <source>
        <dbReference type="ARBA" id="ARBA00004123"/>
    </source>
</evidence>